<accession>A0A1L9P2P4</accession>
<name>A0A1L9P2P4_ASPVE</name>
<dbReference type="GeneID" id="63725011"/>
<sequence length="142" mass="15306">MRLSVLALAAVTQTALGCTFGIALTHSTAHGSDEVECYAQIWESDDVDFWNDGPASYTNTECQAGCYDVEHKGNTYQFCLDSVANNRLHGDATVQLTSNGGGDLLHIKPDGEEYHQVANVFLGQTDYRAYYLAGTSCPDGSA</sequence>
<feature type="chain" id="PRO_5012205659" evidence="1">
    <location>
        <begin position="18"/>
        <end position="142"/>
    </location>
</feature>
<dbReference type="VEuPathDB" id="FungiDB:ASPVEDRAFT_22810"/>
<dbReference type="AlphaFoldDB" id="A0A1L9P2P4"/>
<proteinExistence type="predicted"/>
<protein>
    <submittedName>
        <fullName evidence="2">Uncharacterized protein</fullName>
    </submittedName>
</protein>
<gene>
    <name evidence="2" type="ORF">ASPVEDRAFT_22810</name>
</gene>
<dbReference type="OrthoDB" id="4494422at2759"/>
<keyword evidence="1" id="KW-0732">Signal</keyword>
<feature type="signal peptide" evidence="1">
    <location>
        <begin position="1"/>
        <end position="17"/>
    </location>
</feature>
<evidence type="ECO:0000313" key="3">
    <source>
        <dbReference type="Proteomes" id="UP000184073"/>
    </source>
</evidence>
<organism evidence="2 3">
    <name type="scientific">Aspergillus versicolor CBS 583.65</name>
    <dbReference type="NCBI Taxonomy" id="1036611"/>
    <lineage>
        <taxon>Eukaryota</taxon>
        <taxon>Fungi</taxon>
        <taxon>Dikarya</taxon>
        <taxon>Ascomycota</taxon>
        <taxon>Pezizomycotina</taxon>
        <taxon>Eurotiomycetes</taxon>
        <taxon>Eurotiomycetidae</taxon>
        <taxon>Eurotiales</taxon>
        <taxon>Aspergillaceae</taxon>
        <taxon>Aspergillus</taxon>
        <taxon>Aspergillus subgen. Nidulantes</taxon>
    </lineage>
</organism>
<dbReference type="Proteomes" id="UP000184073">
    <property type="component" value="Unassembled WGS sequence"/>
</dbReference>
<dbReference type="EMBL" id="KV878125">
    <property type="protein sequence ID" value="OJI95771.1"/>
    <property type="molecule type" value="Genomic_DNA"/>
</dbReference>
<keyword evidence="3" id="KW-1185">Reference proteome</keyword>
<reference evidence="3" key="1">
    <citation type="journal article" date="2017" name="Genome Biol.">
        <title>Comparative genomics reveals high biological diversity and specific adaptations in the industrially and medically important fungal genus Aspergillus.</title>
        <authorList>
            <person name="de Vries R.P."/>
            <person name="Riley R."/>
            <person name="Wiebenga A."/>
            <person name="Aguilar-Osorio G."/>
            <person name="Amillis S."/>
            <person name="Uchima C.A."/>
            <person name="Anderluh G."/>
            <person name="Asadollahi M."/>
            <person name="Askin M."/>
            <person name="Barry K."/>
            <person name="Battaglia E."/>
            <person name="Bayram O."/>
            <person name="Benocci T."/>
            <person name="Braus-Stromeyer S.A."/>
            <person name="Caldana C."/>
            <person name="Canovas D."/>
            <person name="Cerqueira G.C."/>
            <person name="Chen F."/>
            <person name="Chen W."/>
            <person name="Choi C."/>
            <person name="Clum A."/>
            <person name="Dos Santos R.A."/>
            <person name="Damasio A.R."/>
            <person name="Diallinas G."/>
            <person name="Emri T."/>
            <person name="Fekete E."/>
            <person name="Flipphi M."/>
            <person name="Freyberg S."/>
            <person name="Gallo A."/>
            <person name="Gournas C."/>
            <person name="Habgood R."/>
            <person name="Hainaut M."/>
            <person name="Harispe M.L."/>
            <person name="Henrissat B."/>
            <person name="Hilden K.S."/>
            <person name="Hope R."/>
            <person name="Hossain A."/>
            <person name="Karabika E."/>
            <person name="Karaffa L."/>
            <person name="Karanyi Z."/>
            <person name="Krasevec N."/>
            <person name="Kuo A."/>
            <person name="Kusch H."/>
            <person name="LaButti K."/>
            <person name="Lagendijk E.L."/>
            <person name="Lapidus A."/>
            <person name="Levasseur A."/>
            <person name="Lindquist E."/>
            <person name="Lipzen A."/>
            <person name="Logrieco A.F."/>
            <person name="MacCabe A."/>
            <person name="Maekelae M.R."/>
            <person name="Malavazi I."/>
            <person name="Melin P."/>
            <person name="Meyer V."/>
            <person name="Mielnichuk N."/>
            <person name="Miskei M."/>
            <person name="Molnar A.P."/>
            <person name="Mule G."/>
            <person name="Ngan C.Y."/>
            <person name="Orejas M."/>
            <person name="Orosz E."/>
            <person name="Ouedraogo J.P."/>
            <person name="Overkamp K.M."/>
            <person name="Park H.-S."/>
            <person name="Perrone G."/>
            <person name="Piumi F."/>
            <person name="Punt P.J."/>
            <person name="Ram A.F."/>
            <person name="Ramon A."/>
            <person name="Rauscher S."/>
            <person name="Record E."/>
            <person name="Riano-Pachon D.M."/>
            <person name="Robert V."/>
            <person name="Roehrig J."/>
            <person name="Ruller R."/>
            <person name="Salamov A."/>
            <person name="Salih N.S."/>
            <person name="Samson R.A."/>
            <person name="Sandor E."/>
            <person name="Sanguinetti M."/>
            <person name="Schuetze T."/>
            <person name="Sepcic K."/>
            <person name="Shelest E."/>
            <person name="Sherlock G."/>
            <person name="Sophianopoulou V."/>
            <person name="Squina F.M."/>
            <person name="Sun H."/>
            <person name="Susca A."/>
            <person name="Todd R.B."/>
            <person name="Tsang A."/>
            <person name="Unkles S.E."/>
            <person name="van de Wiele N."/>
            <person name="van Rossen-Uffink D."/>
            <person name="Oliveira J.V."/>
            <person name="Vesth T.C."/>
            <person name="Visser J."/>
            <person name="Yu J.-H."/>
            <person name="Zhou M."/>
            <person name="Andersen M.R."/>
            <person name="Archer D.B."/>
            <person name="Baker S.E."/>
            <person name="Benoit I."/>
            <person name="Brakhage A.A."/>
            <person name="Braus G.H."/>
            <person name="Fischer R."/>
            <person name="Frisvad J.C."/>
            <person name="Goldman G.H."/>
            <person name="Houbraken J."/>
            <person name="Oakley B."/>
            <person name="Pocsi I."/>
            <person name="Scazzocchio C."/>
            <person name="Seiboth B."/>
            <person name="vanKuyk P.A."/>
            <person name="Wortman J."/>
            <person name="Dyer P.S."/>
            <person name="Grigoriev I.V."/>
        </authorList>
    </citation>
    <scope>NUCLEOTIDE SEQUENCE [LARGE SCALE GENOMIC DNA]</scope>
    <source>
        <strain evidence="3">CBS 583.65</strain>
    </source>
</reference>
<evidence type="ECO:0000256" key="1">
    <source>
        <dbReference type="SAM" id="SignalP"/>
    </source>
</evidence>
<dbReference type="PROSITE" id="PS51257">
    <property type="entry name" value="PROKAR_LIPOPROTEIN"/>
    <property type="match status" value="1"/>
</dbReference>
<dbReference type="RefSeq" id="XP_040661534.1">
    <property type="nucleotide sequence ID" value="XM_040809500.1"/>
</dbReference>
<evidence type="ECO:0000313" key="2">
    <source>
        <dbReference type="EMBL" id="OJI95771.1"/>
    </source>
</evidence>